<dbReference type="AlphaFoldDB" id="A0A075GV18"/>
<protein>
    <submittedName>
        <fullName evidence="2">Putative alcohol dehydrogenase (Acceptor)</fullName>
    </submittedName>
</protein>
<dbReference type="InterPro" id="IPR011047">
    <property type="entry name" value="Quinoprotein_ADH-like_sf"/>
</dbReference>
<proteinExistence type="predicted"/>
<reference evidence="2" key="1">
    <citation type="journal article" date="2014" name="Genome Biol. Evol.">
        <title>Pangenome evidence for extensive interdomain horizontal transfer affecting lineage core and shell genes in uncultured planktonic thaumarchaeota and euryarchaeota.</title>
        <authorList>
            <person name="Deschamps P."/>
            <person name="Zivanovic Y."/>
            <person name="Moreira D."/>
            <person name="Rodriguez-Valera F."/>
            <person name="Lopez-Garcia P."/>
        </authorList>
    </citation>
    <scope>NUCLEOTIDE SEQUENCE</scope>
</reference>
<organism evidence="2">
    <name type="scientific">uncultured marine thaumarchaeote KM3_23_F10</name>
    <dbReference type="NCBI Taxonomy" id="1456100"/>
    <lineage>
        <taxon>Archaea</taxon>
        <taxon>Nitrososphaerota</taxon>
        <taxon>environmental samples</taxon>
    </lineage>
</organism>
<evidence type="ECO:0000259" key="1">
    <source>
        <dbReference type="Pfam" id="PF13360"/>
    </source>
</evidence>
<accession>A0A075GV18</accession>
<sequence>MRALLITLLLIPKIYADDWPGWLGPQRNGVSREELPKADFGKIAWRAKIGVGFSSMAVADGRLFALGCTGKRRGNQETFWSLNAANGKILFKNTYPAKLVDNLHEGGPCATPTVDEGRVYAQAKDGQLFCHSTGSGRLIWKAELMKLAEMPRPPEWGFAASPLVLGKLLIVEATFTVALDKMTGKEVWRSRAYRPAYGSPVAFEFKDKTYIATLKTDGLVILDAANGKTMAIQDWRTSFRTNSITPMVIGNKIFISTGYRRGCALFEFTGTGLKQIYTNKNLSNHMNNSVVIGDHLYGFDGNTHMLGPKQLVCLRLADGKVQWRRDGFRCGSLIGVKDHLLVLGEKGNLALGLASPKAFQPTAEGQVLTGKCWTPPVYANGRIYARNAAGDLVCIDARAD</sequence>
<dbReference type="Gene3D" id="2.130.10.10">
    <property type="entry name" value="YVTN repeat-like/Quinoprotein amine dehydrogenase"/>
    <property type="match status" value="2"/>
</dbReference>
<dbReference type="PANTHER" id="PTHR34512:SF30">
    <property type="entry name" value="OUTER MEMBRANE PROTEIN ASSEMBLY FACTOR BAMB"/>
    <property type="match status" value="1"/>
</dbReference>
<dbReference type="InterPro" id="IPR015943">
    <property type="entry name" value="WD40/YVTN_repeat-like_dom_sf"/>
</dbReference>
<dbReference type="EMBL" id="KF900811">
    <property type="protein sequence ID" value="AIF07736.1"/>
    <property type="molecule type" value="Genomic_DNA"/>
</dbReference>
<dbReference type="SUPFAM" id="SSF50998">
    <property type="entry name" value="Quinoprotein alcohol dehydrogenase-like"/>
    <property type="match status" value="1"/>
</dbReference>
<evidence type="ECO:0000313" key="2">
    <source>
        <dbReference type="EMBL" id="AIF07736.1"/>
    </source>
</evidence>
<dbReference type="PANTHER" id="PTHR34512">
    <property type="entry name" value="CELL SURFACE PROTEIN"/>
    <property type="match status" value="1"/>
</dbReference>
<name>A0A075GV18_9ARCH</name>
<dbReference type="InterPro" id="IPR002372">
    <property type="entry name" value="PQQ_rpt_dom"/>
</dbReference>
<dbReference type="Pfam" id="PF13360">
    <property type="entry name" value="PQQ_2"/>
    <property type="match status" value="1"/>
</dbReference>
<feature type="domain" description="Pyrrolo-quinoline quinone repeat" evidence="1">
    <location>
        <begin position="112"/>
        <end position="324"/>
    </location>
</feature>